<keyword evidence="3" id="KW-0238">DNA-binding</keyword>
<comment type="caution">
    <text evidence="8">The sequence shown here is derived from an EMBL/GenBank/DDBJ whole genome shotgun (WGS) entry which is preliminary data.</text>
</comment>
<dbReference type="Pfam" id="PF03106">
    <property type="entry name" value="WRKY"/>
    <property type="match status" value="1"/>
</dbReference>
<name>A0ABD3JHB3_EUCGL</name>
<feature type="domain" description="WRKY" evidence="7">
    <location>
        <begin position="147"/>
        <end position="213"/>
    </location>
</feature>
<feature type="compositionally biased region" description="Basic and acidic residues" evidence="6">
    <location>
        <begin position="81"/>
        <end position="101"/>
    </location>
</feature>
<dbReference type="PROSITE" id="PS50811">
    <property type="entry name" value="WRKY"/>
    <property type="match status" value="1"/>
</dbReference>
<dbReference type="SUPFAM" id="SSF118290">
    <property type="entry name" value="WRKY DNA-binding domain"/>
    <property type="match status" value="1"/>
</dbReference>
<dbReference type="InterPro" id="IPR036576">
    <property type="entry name" value="WRKY_dom_sf"/>
</dbReference>
<feature type="compositionally biased region" description="Gly residues" evidence="6">
    <location>
        <begin position="397"/>
        <end position="409"/>
    </location>
</feature>
<dbReference type="EMBL" id="JBJKBG010000009">
    <property type="protein sequence ID" value="KAL3723255.1"/>
    <property type="molecule type" value="Genomic_DNA"/>
</dbReference>
<dbReference type="Gene3D" id="2.20.25.80">
    <property type="entry name" value="WRKY domain"/>
    <property type="match status" value="1"/>
</dbReference>
<feature type="compositionally biased region" description="Polar residues" evidence="6">
    <location>
        <begin position="64"/>
        <end position="76"/>
    </location>
</feature>
<dbReference type="GO" id="GO:0005634">
    <property type="term" value="C:nucleus"/>
    <property type="evidence" value="ECO:0007669"/>
    <property type="project" value="UniProtKB-SubCell"/>
</dbReference>
<gene>
    <name evidence="8" type="ORF">ACJRO7_035439</name>
</gene>
<evidence type="ECO:0000256" key="3">
    <source>
        <dbReference type="ARBA" id="ARBA00023125"/>
    </source>
</evidence>
<feature type="region of interest" description="Disordered" evidence="6">
    <location>
        <begin position="24"/>
        <end position="113"/>
    </location>
</feature>
<dbReference type="Proteomes" id="UP001634007">
    <property type="component" value="Unassembled WGS sequence"/>
</dbReference>
<organism evidence="8 9">
    <name type="scientific">Eucalyptus globulus</name>
    <name type="common">Tasmanian blue gum</name>
    <dbReference type="NCBI Taxonomy" id="34317"/>
    <lineage>
        <taxon>Eukaryota</taxon>
        <taxon>Viridiplantae</taxon>
        <taxon>Streptophyta</taxon>
        <taxon>Embryophyta</taxon>
        <taxon>Tracheophyta</taxon>
        <taxon>Spermatophyta</taxon>
        <taxon>Magnoliopsida</taxon>
        <taxon>eudicotyledons</taxon>
        <taxon>Gunneridae</taxon>
        <taxon>Pentapetalae</taxon>
        <taxon>rosids</taxon>
        <taxon>malvids</taxon>
        <taxon>Myrtales</taxon>
        <taxon>Myrtaceae</taxon>
        <taxon>Myrtoideae</taxon>
        <taxon>Eucalypteae</taxon>
        <taxon>Eucalyptus</taxon>
    </lineage>
</organism>
<evidence type="ECO:0000256" key="2">
    <source>
        <dbReference type="ARBA" id="ARBA00023015"/>
    </source>
</evidence>
<evidence type="ECO:0000256" key="4">
    <source>
        <dbReference type="ARBA" id="ARBA00023163"/>
    </source>
</evidence>
<feature type="region of interest" description="Disordered" evidence="6">
    <location>
        <begin position="389"/>
        <end position="409"/>
    </location>
</feature>
<keyword evidence="2" id="KW-0805">Transcription regulation</keyword>
<evidence type="ECO:0000256" key="1">
    <source>
        <dbReference type="ARBA" id="ARBA00004123"/>
    </source>
</evidence>
<feature type="region of interest" description="Disordered" evidence="6">
    <location>
        <begin position="333"/>
        <end position="361"/>
    </location>
</feature>
<evidence type="ECO:0000256" key="6">
    <source>
        <dbReference type="SAM" id="MobiDB-lite"/>
    </source>
</evidence>
<dbReference type="GO" id="GO:0003677">
    <property type="term" value="F:DNA binding"/>
    <property type="evidence" value="ECO:0007669"/>
    <property type="project" value="UniProtKB-KW"/>
</dbReference>
<dbReference type="SMART" id="SM00774">
    <property type="entry name" value="WRKY"/>
    <property type="match status" value="1"/>
</dbReference>
<dbReference type="PANTHER" id="PTHR31429:SF86">
    <property type="entry name" value="WRKY TRANSCRIPTION FACTOR 61-RELATED"/>
    <property type="match status" value="1"/>
</dbReference>
<evidence type="ECO:0000259" key="7">
    <source>
        <dbReference type="PROSITE" id="PS50811"/>
    </source>
</evidence>
<dbReference type="AlphaFoldDB" id="A0ABD3JHB3"/>
<sequence>MLKLVEKDPPYPLQMRMFDILQQEAREISSSNSSNEEADEKPQLVSLCLGRSQHMNEKKETGESSDPTQDIKTSLTLGLDFKGEFSSKLAPDPHRKSRLELDNPDEEEGKETCLSSRIRKTTCDGEENEVSQQEQVKRARVCVRARCDTPTMNDGCQWRKYGQKISKGNPCPRAYYRCTVVPACPVRKQVQRCPEDMSILTTTYEGTHNHPLPVSARAMASTTSAAASMLLSSSSTSNSDQSSLSGSTFHTGPSFSTYDSYSRSRPIFLHPNPASALNPTITLDLTDDAPPSASTMSHFKSKSNIGPTSLLGYDYTSGRPMLLPGYVRAQAGPFSQEKQPQQEQINRGTTGDKDQQSYSQQSLTETLTKMLTSDPSFQSIVAAAISSMVGGDKAPTGQGGTGRFGPAGL</sequence>
<accession>A0ABD3JHB3</accession>
<dbReference type="PANTHER" id="PTHR31429">
    <property type="entry name" value="WRKY TRANSCRIPTION FACTOR 36-RELATED"/>
    <property type="match status" value="1"/>
</dbReference>
<keyword evidence="4" id="KW-0804">Transcription</keyword>
<evidence type="ECO:0000313" key="8">
    <source>
        <dbReference type="EMBL" id="KAL3723255.1"/>
    </source>
</evidence>
<evidence type="ECO:0000313" key="9">
    <source>
        <dbReference type="Proteomes" id="UP001634007"/>
    </source>
</evidence>
<keyword evidence="5" id="KW-0539">Nucleus</keyword>
<dbReference type="FunFam" id="2.20.25.80:FF:000002">
    <property type="entry name" value="probable WRKY transcription factor 31"/>
    <property type="match status" value="1"/>
</dbReference>
<keyword evidence="9" id="KW-1185">Reference proteome</keyword>
<comment type="subcellular location">
    <subcellularLocation>
        <location evidence="1">Nucleus</location>
    </subcellularLocation>
</comment>
<dbReference type="InterPro" id="IPR003657">
    <property type="entry name" value="WRKY_dom"/>
</dbReference>
<protein>
    <recommendedName>
        <fullName evidence="7">WRKY domain-containing protein</fullName>
    </recommendedName>
</protein>
<feature type="compositionally biased region" description="Polar residues" evidence="6">
    <location>
        <begin position="336"/>
        <end position="349"/>
    </location>
</feature>
<proteinExistence type="predicted"/>
<evidence type="ECO:0000256" key="5">
    <source>
        <dbReference type="ARBA" id="ARBA00023242"/>
    </source>
</evidence>
<dbReference type="InterPro" id="IPR044810">
    <property type="entry name" value="WRKY_plant"/>
</dbReference>
<reference evidence="8 9" key="1">
    <citation type="submission" date="2024-11" db="EMBL/GenBank/DDBJ databases">
        <title>Chromosome-level genome assembly of Eucalyptus globulus Labill. provides insights into its genome evolution.</title>
        <authorList>
            <person name="Li X."/>
        </authorList>
    </citation>
    <scope>NUCLEOTIDE SEQUENCE [LARGE SCALE GENOMIC DNA]</scope>
    <source>
        <strain evidence="8">CL2024</strain>
        <tissue evidence="8">Fresh tender leaves</tissue>
    </source>
</reference>